<protein>
    <submittedName>
        <fullName evidence="1">Uncharacterized protein</fullName>
    </submittedName>
</protein>
<reference evidence="1" key="1">
    <citation type="submission" date="2014-09" db="EMBL/GenBank/DDBJ databases">
        <authorList>
            <person name="Magalhaes I.L.F."/>
            <person name="Oliveira U."/>
            <person name="Santos F.R."/>
            <person name="Vidigal T.H.D.A."/>
            <person name="Brescovit A.D."/>
            <person name="Santos A.J."/>
        </authorList>
    </citation>
    <scope>NUCLEOTIDE SEQUENCE</scope>
    <source>
        <tissue evidence="1">Shoot tissue taken approximately 20 cm above the soil surface</tissue>
    </source>
</reference>
<name>A0A0A9E527_ARUDO</name>
<accession>A0A0A9E527</accession>
<proteinExistence type="predicted"/>
<organism evidence="1">
    <name type="scientific">Arundo donax</name>
    <name type="common">Giant reed</name>
    <name type="synonym">Donax arundinaceus</name>
    <dbReference type="NCBI Taxonomy" id="35708"/>
    <lineage>
        <taxon>Eukaryota</taxon>
        <taxon>Viridiplantae</taxon>
        <taxon>Streptophyta</taxon>
        <taxon>Embryophyta</taxon>
        <taxon>Tracheophyta</taxon>
        <taxon>Spermatophyta</taxon>
        <taxon>Magnoliopsida</taxon>
        <taxon>Liliopsida</taxon>
        <taxon>Poales</taxon>
        <taxon>Poaceae</taxon>
        <taxon>PACMAD clade</taxon>
        <taxon>Arundinoideae</taxon>
        <taxon>Arundineae</taxon>
        <taxon>Arundo</taxon>
    </lineage>
</organism>
<evidence type="ECO:0000313" key="1">
    <source>
        <dbReference type="EMBL" id="JAD91077.1"/>
    </source>
</evidence>
<sequence>MVSGLCDSHQSTLGLPVTPAALKTWVGLTVWISRMSEERSSKRPLPYSYGIPCLSHIFPRSPPIHPVRPYIKNLKACV</sequence>
<dbReference type="EMBL" id="GBRH01206818">
    <property type="protein sequence ID" value="JAD91077.1"/>
    <property type="molecule type" value="Transcribed_RNA"/>
</dbReference>
<dbReference type="AlphaFoldDB" id="A0A0A9E527"/>
<reference evidence="1" key="2">
    <citation type="journal article" date="2015" name="Data Brief">
        <title>Shoot transcriptome of the giant reed, Arundo donax.</title>
        <authorList>
            <person name="Barrero R.A."/>
            <person name="Guerrero F.D."/>
            <person name="Moolhuijzen P."/>
            <person name="Goolsby J.A."/>
            <person name="Tidwell J."/>
            <person name="Bellgard S.E."/>
            <person name="Bellgard M.I."/>
        </authorList>
    </citation>
    <scope>NUCLEOTIDE SEQUENCE</scope>
    <source>
        <tissue evidence="1">Shoot tissue taken approximately 20 cm above the soil surface</tissue>
    </source>
</reference>